<keyword evidence="7" id="KW-0998">Cell outer membrane</keyword>
<dbReference type="RefSeq" id="WP_125015619.1">
    <property type="nucleotide sequence ID" value="NZ_QWEZ01000001.1"/>
</dbReference>
<keyword evidence="6" id="KW-0472">Membrane</keyword>
<dbReference type="GO" id="GO:0009279">
    <property type="term" value="C:cell outer membrane"/>
    <property type="evidence" value="ECO:0007669"/>
    <property type="project" value="UniProtKB-SubCell"/>
</dbReference>
<evidence type="ECO:0000313" key="9">
    <source>
        <dbReference type="EMBL" id="RRJ85194.1"/>
    </source>
</evidence>
<dbReference type="EMBL" id="QWEZ01000001">
    <property type="protein sequence ID" value="RRJ85194.1"/>
    <property type="molecule type" value="Genomic_DNA"/>
</dbReference>
<keyword evidence="4" id="KW-0812">Transmembrane</keyword>
<dbReference type="PANTHER" id="PTHR35093">
    <property type="entry name" value="OUTER MEMBRANE PROTEIN NMB0088-RELATED"/>
    <property type="match status" value="1"/>
</dbReference>
<comment type="similarity">
    <text evidence="2">Belongs to the OmpP1/FadL family.</text>
</comment>
<comment type="caution">
    <text evidence="9">The sequence shown here is derived from an EMBL/GenBank/DDBJ whole genome shotgun (WGS) entry which is preliminary data.</text>
</comment>
<keyword evidence="5 8" id="KW-0732">Signal</keyword>
<sequence length="407" mass="44686">MMKKTTLTCLSCVAFSLLCVSPGAQAKRAGFSGLTALADAPDTAFWNPAGMTHLNHQLELQLATAYTHSDFKVEESTFGGGDPDSARDINFIPGLYYTRPLNDDWVAGFSINVPSGFGNDYGRHWAGRYLSQETSLVFLSMNPSLAYRWNDLSLAGGLQVMYVDSENSVRVNNIGPRGDGRIKLEEEGIGVGYSLSALYDLTTQTRAGLSYRSEVKVDLDGTPEFRNIDDGYLLLLNSLGLLGEEIDVDFKIPQQLQFGLFHQLNDRISLTADILWIDMSEFGVTSVSAGPDHVSVRSAFKDSYLTTVGVGYQWDNLTELSLGIGYMASPVDNDERTLYLPLDHAFILGAGVTRTLSGGDILGINLEYIDLGDAPVDQENSILTGRVKGRYKNNYATIVDINYRFNL</sequence>
<evidence type="ECO:0000256" key="1">
    <source>
        <dbReference type="ARBA" id="ARBA00004571"/>
    </source>
</evidence>
<comment type="subcellular location">
    <subcellularLocation>
        <location evidence="1">Cell outer membrane</location>
        <topology evidence="1">Multi-pass membrane protein</topology>
    </subcellularLocation>
</comment>
<keyword evidence="3" id="KW-1134">Transmembrane beta strand</keyword>
<dbReference type="InterPro" id="IPR005017">
    <property type="entry name" value="OMPP1/FadL/TodX"/>
</dbReference>
<accession>A0A3P3VRW9</accession>
<evidence type="ECO:0000313" key="10">
    <source>
        <dbReference type="Proteomes" id="UP000280792"/>
    </source>
</evidence>
<dbReference type="AlphaFoldDB" id="A0A3P3VRW9"/>
<dbReference type="Proteomes" id="UP000280792">
    <property type="component" value="Unassembled WGS sequence"/>
</dbReference>
<evidence type="ECO:0000256" key="5">
    <source>
        <dbReference type="ARBA" id="ARBA00022729"/>
    </source>
</evidence>
<organism evidence="9 10">
    <name type="scientific">Aestuariirhabdus litorea</name>
    <dbReference type="NCBI Taxonomy" id="2528527"/>
    <lineage>
        <taxon>Bacteria</taxon>
        <taxon>Pseudomonadati</taxon>
        <taxon>Pseudomonadota</taxon>
        <taxon>Gammaproteobacteria</taxon>
        <taxon>Oceanospirillales</taxon>
        <taxon>Aestuariirhabdaceae</taxon>
        <taxon>Aestuariirhabdus</taxon>
    </lineage>
</organism>
<name>A0A3P3VRW9_9GAMM</name>
<dbReference type="PANTHER" id="PTHR35093:SF8">
    <property type="entry name" value="OUTER MEMBRANE PROTEIN NMB0088-RELATED"/>
    <property type="match status" value="1"/>
</dbReference>
<evidence type="ECO:0000256" key="8">
    <source>
        <dbReference type="SAM" id="SignalP"/>
    </source>
</evidence>
<proteinExistence type="inferred from homology"/>
<reference evidence="9 10" key="2">
    <citation type="submission" date="2018-12" db="EMBL/GenBank/DDBJ databases">
        <title>Simiduia agarivorans gen. nov., sp. nov., a marine, agarolytic bacterium isolated from shallow coastal water from Keelung, Taiwan.</title>
        <authorList>
            <person name="Shieh W.Y."/>
        </authorList>
    </citation>
    <scope>NUCLEOTIDE SEQUENCE [LARGE SCALE GENOMIC DNA]</scope>
    <source>
        <strain evidence="9 10">GTF-13</strain>
    </source>
</reference>
<reference evidence="9 10" key="1">
    <citation type="submission" date="2018-08" db="EMBL/GenBank/DDBJ databases">
        <authorList>
            <person name="Khan S.A."/>
        </authorList>
    </citation>
    <scope>NUCLEOTIDE SEQUENCE [LARGE SCALE GENOMIC DNA]</scope>
    <source>
        <strain evidence="9 10">GTF-13</strain>
    </source>
</reference>
<evidence type="ECO:0000256" key="6">
    <source>
        <dbReference type="ARBA" id="ARBA00023136"/>
    </source>
</evidence>
<evidence type="ECO:0008006" key="11">
    <source>
        <dbReference type="Google" id="ProtNLM"/>
    </source>
</evidence>
<keyword evidence="10" id="KW-1185">Reference proteome</keyword>
<dbReference type="GO" id="GO:0015483">
    <property type="term" value="F:long-chain fatty acid transporting porin activity"/>
    <property type="evidence" value="ECO:0007669"/>
    <property type="project" value="TreeGrafter"/>
</dbReference>
<gene>
    <name evidence="9" type="ORF">D0544_09045</name>
</gene>
<feature type="chain" id="PRO_5017925726" description="Transporter" evidence="8">
    <location>
        <begin position="27"/>
        <end position="407"/>
    </location>
</feature>
<evidence type="ECO:0000256" key="7">
    <source>
        <dbReference type="ARBA" id="ARBA00023237"/>
    </source>
</evidence>
<evidence type="ECO:0000256" key="2">
    <source>
        <dbReference type="ARBA" id="ARBA00008163"/>
    </source>
</evidence>
<evidence type="ECO:0000256" key="4">
    <source>
        <dbReference type="ARBA" id="ARBA00022692"/>
    </source>
</evidence>
<evidence type="ECO:0000256" key="3">
    <source>
        <dbReference type="ARBA" id="ARBA00022452"/>
    </source>
</evidence>
<dbReference type="Pfam" id="PF03349">
    <property type="entry name" value="Toluene_X"/>
    <property type="match status" value="1"/>
</dbReference>
<protein>
    <recommendedName>
        <fullName evidence="11">Transporter</fullName>
    </recommendedName>
</protein>
<dbReference type="SUPFAM" id="SSF56935">
    <property type="entry name" value="Porins"/>
    <property type="match status" value="1"/>
</dbReference>
<feature type="signal peptide" evidence="8">
    <location>
        <begin position="1"/>
        <end position="26"/>
    </location>
</feature>
<dbReference type="Gene3D" id="2.40.160.60">
    <property type="entry name" value="Outer membrane protein transport protein (OMPP1/FadL/TodX)"/>
    <property type="match status" value="1"/>
</dbReference>